<evidence type="ECO:0008006" key="2">
    <source>
        <dbReference type="Google" id="ProtNLM"/>
    </source>
</evidence>
<gene>
    <name evidence="1" type="ORF">VchoM_02651</name>
</gene>
<proteinExistence type="predicted"/>
<sequence>MELTMKNPTVENLKVLTQEFFSLHWNAVLLGSDYPEWSDIYEFTGSMPNHDKQGVYAFVKNGVVTYIGVGASSNGTGRYAGHGLGKRFQSYSKVVDGRHVPTDPRLVDAGAMITIGFKPEQSYLAYALEMFLIGKMSTEHNINRPSK</sequence>
<organism evidence="1">
    <name type="scientific">Vibrio cholerae (strain MO10)</name>
    <dbReference type="NCBI Taxonomy" id="345072"/>
    <lineage>
        <taxon>Bacteria</taxon>
        <taxon>Pseudomonadati</taxon>
        <taxon>Pseudomonadota</taxon>
        <taxon>Gammaproteobacteria</taxon>
        <taxon>Vibrionales</taxon>
        <taxon>Vibrionaceae</taxon>
        <taxon>Vibrio</taxon>
    </lineage>
</organism>
<evidence type="ECO:0000313" key="1">
    <source>
        <dbReference type="EMBL" id="EET24624.1"/>
    </source>
</evidence>
<dbReference type="EMBL" id="DS990137">
    <property type="protein sequence ID" value="EET24624.1"/>
    <property type="molecule type" value="Genomic_DNA"/>
</dbReference>
<dbReference type="Proteomes" id="UP000004687">
    <property type="component" value="Unassembled WGS sequence"/>
</dbReference>
<reference evidence="1" key="1">
    <citation type="submission" date="2005-09" db="EMBL/GenBank/DDBJ databases">
        <title>Annotation of Vibrio cholerae MO10.</title>
        <authorList>
            <person name="Colwell R."/>
            <person name="Grim C.J."/>
            <person name="Young S."/>
            <person name="Jaffe D."/>
            <person name="Gnerre S."/>
            <person name="Berlin A."/>
            <person name="Heiman D."/>
            <person name="Hepburn T."/>
            <person name="Shea T."/>
            <person name="Sykes S."/>
            <person name="Yandava C."/>
            <person name="Alvarado L."/>
            <person name="Kodira C."/>
            <person name="Borodovsky M."/>
            <person name="Heidelberg J."/>
            <person name="Lander E."/>
            <person name="Galagan J."/>
            <person name="Nusbaum C."/>
            <person name="Birren B."/>
        </authorList>
    </citation>
    <scope>NUCLEOTIDE SEQUENCE [LARGE SCALE GENOMIC DNA]</scope>
    <source>
        <strain evidence="1">MO10</strain>
    </source>
</reference>
<protein>
    <recommendedName>
        <fullName evidence="2">GIY-YIG domain-containing protein</fullName>
    </recommendedName>
</protein>
<reference evidence="1" key="2">
    <citation type="submission" date="2008-07" db="EMBL/GenBank/DDBJ databases">
        <authorList>
            <consortium name="Broad Institute Genome Sequencing Platform"/>
            <person name="Colwell R."/>
            <person name="Grim C.J."/>
            <person name="Young S."/>
            <person name="Jaffe D."/>
            <person name="Gnerre S."/>
            <person name="Berlin A."/>
            <person name="Heiman D."/>
            <person name="Hepburn T."/>
            <person name="Shea T."/>
            <person name="Sykes S."/>
            <person name="Alvarado L."/>
            <person name="Kodira C."/>
            <person name="Heidelberg J."/>
            <person name="Lander E."/>
            <person name="Galagan J."/>
            <person name="Nusbaum C."/>
            <person name="Birren B."/>
        </authorList>
    </citation>
    <scope>NUCLEOTIDE SEQUENCE [LARGE SCALE GENOMIC DNA]</scope>
    <source>
        <strain evidence="1">MO10</strain>
    </source>
</reference>
<dbReference type="AlphaFoldDB" id="A0A0X1L264"/>
<dbReference type="HOGENOM" id="CLU_125003_0_0_6"/>
<accession>A0A0X1L264</accession>
<name>A0A0X1L264_VIBCO</name>